<feature type="domain" description="DUF397" evidence="1">
    <location>
        <begin position="17"/>
        <end position="65"/>
    </location>
</feature>
<name>A0A7W7VHJ2_9PSEU</name>
<organism evidence="2 3">
    <name type="scientific">Actinophytocola algeriensis</name>
    <dbReference type="NCBI Taxonomy" id="1768010"/>
    <lineage>
        <taxon>Bacteria</taxon>
        <taxon>Bacillati</taxon>
        <taxon>Actinomycetota</taxon>
        <taxon>Actinomycetes</taxon>
        <taxon>Pseudonocardiales</taxon>
        <taxon>Pseudonocardiaceae</taxon>
    </lineage>
</organism>
<keyword evidence="3" id="KW-1185">Reference proteome</keyword>
<dbReference type="Proteomes" id="UP000520767">
    <property type="component" value="Unassembled WGS sequence"/>
</dbReference>
<sequence length="69" mass="7994">MKHMIIIKRRAAAKGDRWVRASRSTPNNNCVELWLGRTAVGVRDSKNLTGGILTFDRRQWNEFLVRAVR</sequence>
<dbReference type="RefSeq" id="WP_311771393.1">
    <property type="nucleotide sequence ID" value="NZ_JACHJQ010000007.1"/>
</dbReference>
<dbReference type="EMBL" id="JACHJQ010000007">
    <property type="protein sequence ID" value="MBB4910572.1"/>
    <property type="molecule type" value="Genomic_DNA"/>
</dbReference>
<comment type="caution">
    <text evidence="2">The sequence shown here is derived from an EMBL/GenBank/DDBJ whole genome shotgun (WGS) entry which is preliminary data.</text>
</comment>
<evidence type="ECO:0000313" key="3">
    <source>
        <dbReference type="Proteomes" id="UP000520767"/>
    </source>
</evidence>
<dbReference type="InterPro" id="IPR007278">
    <property type="entry name" value="DUF397"/>
</dbReference>
<accession>A0A7W7VHJ2</accession>
<dbReference type="Pfam" id="PF04149">
    <property type="entry name" value="DUF397"/>
    <property type="match status" value="1"/>
</dbReference>
<protein>
    <recommendedName>
        <fullName evidence="1">DUF397 domain-containing protein</fullName>
    </recommendedName>
</protein>
<gene>
    <name evidence="2" type="ORF">FHR82_006830</name>
</gene>
<proteinExistence type="predicted"/>
<reference evidence="2 3" key="1">
    <citation type="submission" date="2020-08" db="EMBL/GenBank/DDBJ databases">
        <title>Genomic Encyclopedia of Type Strains, Phase III (KMG-III): the genomes of soil and plant-associated and newly described type strains.</title>
        <authorList>
            <person name="Whitman W."/>
        </authorList>
    </citation>
    <scope>NUCLEOTIDE SEQUENCE [LARGE SCALE GENOMIC DNA]</scope>
    <source>
        <strain evidence="2 3">CECT 8960</strain>
    </source>
</reference>
<evidence type="ECO:0000313" key="2">
    <source>
        <dbReference type="EMBL" id="MBB4910572.1"/>
    </source>
</evidence>
<evidence type="ECO:0000259" key="1">
    <source>
        <dbReference type="Pfam" id="PF04149"/>
    </source>
</evidence>
<dbReference type="AlphaFoldDB" id="A0A7W7VHJ2"/>